<evidence type="ECO:0000256" key="4">
    <source>
        <dbReference type="ARBA" id="ARBA00022786"/>
    </source>
</evidence>
<dbReference type="STRING" id="1664694.A0A0N1H0X8"/>
<dbReference type="PANTHER" id="PTHR10953">
    <property type="entry name" value="UBIQUITIN-ACTIVATING ENZYME E1"/>
    <property type="match status" value="1"/>
</dbReference>
<comment type="subcellular location">
    <subcellularLocation>
        <location evidence="1">Nucleus</location>
    </subcellularLocation>
</comment>
<dbReference type="InterPro" id="IPR035985">
    <property type="entry name" value="Ubiquitin-activating_enz"/>
</dbReference>
<evidence type="ECO:0000313" key="8">
    <source>
        <dbReference type="EMBL" id="KPI37750.1"/>
    </source>
</evidence>
<dbReference type="RefSeq" id="XP_017997713.1">
    <property type="nucleotide sequence ID" value="XM_018141999.1"/>
</dbReference>
<comment type="caution">
    <text evidence="8">The sequence shown here is derived from an EMBL/GenBank/DDBJ whole genome shotgun (WGS) entry which is preliminary data.</text>
</comment>
<keyword evidence="5" id="KW-0539">Nucleus</keyword>
<name>A0A0N1H0X8_9EURO</name>
<accession>A0A0N1H0X8</accession>
<dbReference type="Proteomes" id="UP000038010">
    <property type="component" value="Unassembled WGS sequence"/>
</dbReference>
<dbReference type="InterPro" id="IPR000594">
    <property type="entry name" value="ThiF_NAD_FAD-bd"/>
</dbReference>
<evidence type="ECO:0000256" key="2">
    <source>
        <dbReference type="ARBA" id="ARBA00004718"/>
    </source>
</evidence>
<dbReference type="EMBL" id="LFJN01000022">
    <property type="protein sequence ID" value="KPI37750.1"/>
    <property type="molecule type" value="Genomic_DNA"/>
</dbReference>
<comment type="pathway">
    <text evidence="2">Protein modification; protein sumoylation.</text>
</comment>
<evidence type="ECO:0000313" key="9">
    <source>
        <dbReference type="Proteomes" id="UP000038010"/>
    </source>
</evidence>
<evidence type="ECO:0000256" key="3">
    <source>
        <dbReference type="ARBA" id="ARBA00005673"/>
    </source>
</evidence>
<dbReference type="PANTHER" id="PTHR10953:SF162">
    <property type="entry name" value="SUMO-ACTIVATING ENZYME SUBUNIT 1"/>
    <property type="match status" value="1"/>
</dbReference>
<dbReference type="GO" id="GO:0016925">
    <property type="term" value="P:protein sumoylation"/>
    <property type="evidence" value="ECO:0007669"/>
    <property type="project" value="TreeGrafter"/>
</dbReference>
<dbReference type="PRINTS" id="PR01849">
    <property type="entry name" value="UBIQUITINACT"/>
</dbReference>
<comment type="similarity">
    <text evidence="3">Belongs to the ubiquitin-activating E1 family.</text>
</comment>
<evidence type="ECO:0000256" key="6">
    <source>
        <dbReference type="ARBA" id="ARBA00044354"/>
    </source>
</evidence>
<dbReference type="GO" id="GO:0005737">
    <property type="term" value="C:cytoplasm"/>
    <property type="evidence" value="ECO:0007669"/>
    <property type="project" value="TreeGrafter"/>
</dbReference>
<dbReference type="Pfam" id="PF00899">
    <property type="entry name" value="ThiF"/>
    <property type="match status" value="1"/>
</dbReference>
<dbReference type="OrthoDB" id="1708823at2759"/>
<dbReference type="VEuPathDB" id="FungiDB:AB675_205"/>
<dbReference type="InterPro" id="IPR045886">
    <property type="entry name" value="ThiF/MoeB/HesA"/>
</dbReference>
<evidence type="ECO:0000256" key="1">
    <source>
        <dbReference type="ARBA" id="ARBA00004123"/>
    </source>
</evidence>
<organism evidence="8 9">
    <name type="scientific">Cyphellophora attinorum</name>
    <dbReference type="NCBI Taxonomy" id="1664694"/>
    <lineage>
        <taxon>Eukaryota</taxon>
        <taxon>Fungi</taxon>
        <taxon>Dikarya</taxon>
        <taxon>Ascomycota</taxon>
        <taxon>Pezizomycotina</taxon>
        <taxon>Eurotiomycetes</taxon>
        <taxon>Chaetothyriomycetidae</taxon>
        <taxon>Chaetothyriales</taxon>
        <taxon>Cyphellophoraceae</taxon>
        <taxon>Cyphellophora</taxon>
    </lineage>
</organism>
<dbReference type="AlphaFoldDB" id="A0A0N1H0X8"/>
<dbReference type="GO" id="GO:0019948">
    <property type="term" value="F:SUMO activating enzyme activity"/>
    <property type="evidence" value="ECO:0007669"/>
    <property type="project" value="TreeGrafter"/>
</dbReference>
<dbReference type="InterPro" id="IPR000011">
    <property type="entry name" value="UBQ/SUMO-activ_enz_E1-like"/>
</dbReference>
<sequence>MADGLPTENGLQLDATEGFADPSQFESLNGFANDPNLMMSQMGMATVPMMDQPVAAPITAEEIALYDRQIRLWGVQAQEKIRSANILLIGFGGLGVEITKNLVLAGIGTLTILEHALVMEEDLGTNFFVNEEHIGQNRVEAAMPEIKKLNPRVNLYNDTDIVFTKMPEYFQSFDITIATGLPLNAVSTINSNCRGFGQKFYAADVQGMYGYIFADLVIHQFTQERLQSNVPTKPGKKETSTQTVISVSEKIENGKNMEVVLKQEEYSPFLLANTAQLPAELTRTVAKRKKITPLLSCLRALFDFQDAMGRLPGATAEDLQNYTKLVHAKHLELGLPNETMKAEFLRSFLQNLGSEISPVVAYLGGRLAQDVINVLGQREQPLQNFLLFDAETLTCPVYSLQPVFDDSALQPVFDSMLAATEMQNGVLATT</sequence>
<feature type="domain" description="THIF-type NAD/FAD binding fold" evidence="7">
    <location>
        <begin position="66"/>
        <end position="394"/>
    </location>
</feature>
<gene>
    <name evidence="8" type="ORF">AB675_205</name>
</gene>
<dbReference type="Gene3D" id="3.40.50.720">
    <property type="entry name" value="NAD(P)-binding Rossmann-like Domain"/>
    <property type="match status" value="1"/>
</dbReference>
<protein>
    <recommendedName>
        <fullName evidence="6">Ubiquitin-like 1-activating enzyme E1A</fullName>
    </recommendedName>
</protein>
<proteinExistence type="inferred from homology"/>
<evidence type="ECO:0000256" key="5">
    <source>
        <dbReference type="ARBA" id="ARBA00023242"/>
    </source>
</evidence>
<keyword evidence="4" id="KW-0833">Ubl conjugation pathway</keyword>
<reference evidence="8 9" key="1">
    <citation type="submission" date="2015-06" db="EMBL/GenBank/DDBJ databases">
        <title>Draft genome of the ant-associated black yeast Phialophora attae CBS 131958.</title>
        <authorList>
            <person name="Moreno L.F."/>
            <person name="Stielow B.J."/>
            <person name="de Hoog S."/>
            <person name="Vicente V.A."/>
            <person name="Weiss V.A."/>
            <person name="de Vries M."/>
            <person name="Cruz L.M."/>
            <person name="Souza E.M."/>
        </authorList>
    </citation>
    <scope>NUCLEOTIDE SEQUENCE [LARGE SCALE GENOMIC DNA]</scope>
    <source>
        <strain evidence="8 9">CBS 131958</strain>
    </source>
</reference>
<dbReference type="GO" id="GO:0031510">
    <property type="term" value="C:SUMO activating enzyme complex"/>
    <property type="evidence" value="ECO:0007669"/>
    <property type="project" value="TreeGrafter"/>
</dbReference>
<evidence type="ECO:0000259" key="7">
    <source>
        <dbReference type="Pfam" id="PF00899"/>
    </source>
</evidence>
<dbReference type="SUPFAM" id="SSF69572">
    <property type="entry name" value="Activating enzymes of the ubiquitin-like proteins"/>
    <property type="match status" value="1"/>
</dbReference>
<keyword evidence="9" id="KW-1185">Reference proteome</keyword>
<dbReference type="GeneID" id="28733869"/>